<evidence type="ECO:0000256" key="2">
    <source>
        <dbReference type="SAM" id="SignalP"/>
    </source>
</evidence>
<gene>
    <name evidence="4" type="ORF">CVT24_006191</name>
</gene>
<dbReference type="SUPFAM" id="SSF53955">
    <property type="entry name" value="Lysozyme-like"/>
    <property type="match status" value="1"/>
</dbReference>
<dbReference type="InterPro" id="IPR023346">
    <property type="entry name" value="Lysozyme-like_dom_sf"/>
</dbReference>
<feature type="compositionally biased region" description="Basic residues" evidence="1">
    <location>
        <begin position="55"/>
        <end position="67"/>
    </location>
</feature>
<feature type="signal peptide" evidence="2">
    <location>
        <begin position="1"/>
        <end position="19"/>
    </location>
</feature>
<keyword evidence="5" id="KW-1185">Reference proteome</keyword>
<keyword evidence="2" id="KW-0732">Signal</keyword>
<feature type="chain" id="PRO_5019491155" description="Transglycosylase SLT domain-containing protein" evidence="2">
    <location>
        <begin position="20"/>
        <end position="332"/>
    </location>
</feature>
<dbReference type="AlphaFoldDB" id="A0A409V8P7"/>
<comment type="caution">
    <text evidence="4">The sequence shown here is derived from an EMBL/GenBank/DDBJ whole genome shotgun (WGS) entry which is preliminary data.</text>
</comment>
<dbReference type="EMBL" id="NHTK01006135">
    <property type="protein sequence ID" value="PPQ62951.1"/>
    <property type="molecule type" value="Genomic_DNA"/>
</dbReference>
<feature type="compositionally biased region" description="Low complexity" evidence="1">
    <location>
        <begin position="80"/>
        <end position="105"/>
    </location>
</feature>
<dbReference type="Gene3D" id="1.10.530.10">
    <property type="match status" value="1"/>
</dbReference>
<proteinExistence type="predicted"/>
<dbReference type="Proteomes" id="UP000284842">
    <property type="component" value="Unassembled WGS sequence"/>
</dbReference>
<name>A0A409V8P7_9AGAR</name>
<reference evidence="4 5" key="1">
    <citation type="journal article" date="2018" name="Evol. Lett.">
        <title>Horizontal gene cluster transfer increased hallucinogenic mushroom diversity.</title>
        <authorList>
            <person name="Reynolds H.T."/>
            <person name="Vijayakumar V."/>
            <person name="Gluck-Thaler E."/>
            <person name="Korotkin H.B."/>
            <person name="Matheny P.B."/>
            <person name="Slot J.C."/>
        </authorList>
    </citation>
    <scope>NUCLEOTIDE SEQUENCE [LARGE SCALE GENOMIC DNA]</scope>
    <source>
        <strain evidence="4 5">2629</strain>
    </source>
</reference>
<dbReference type="InterPro" id="IPR008258">
    <property type="entry name" value="Transglycosylase_SLT_dom_1"/>
</dbReference>
<feature type="domain" description="Transglycosylase SLT" evidence="3">
    <location>
        <begin position="186"/>
        <end position="273"/>
    </location>
</feature>
<feature type="region of interest" description="Disordered" evidence="1">
    <location>
        <begin position="53"/>
        <end position="134"/>
    </location>
</feature>
<accession>A0A409V8P7</accession>
<dbReference type="Pfam" id="PF01464">
    <property type="entry name" value="SLT"/>
    <property type="match status" value="1"/>
</dbReference>
<dbReference type="OrthoDB" id="2537480at2759"/>
<sequence length="332" mass="36059">MRFLTSSFALLLSLVVVNASAIHDVSGLASRHHHISVRVTSLEVRQQPKVCPNRINKHPAALKKKANKSTTNNLAPARNATNTTPSAPKSTPKPSSNNNNNGGSSQSSGVIRVKGGGCGDPRASRTPSQFSGPNGHIDWLTCGFESGGGWQPPHVTMKDIVTVPLWKALQDPNSPFKNCEKFIHIFEKYGNQLGIAPIMLASFAMQESYCQPGTVGQGGEQGLMQITQEKCAGAPEGNCRDPDFNIGTAARYFANTLAEVGGNVLLAAGRYNGWSRGLTKERAFAARYTSCCRCQNNGDYPHQFFNGWLQNINAYNVRPRMGKYFNLDVCDK</sequence>
<evidence type="ECO:0000256" key="1">
    <source>
        <dbReference type="SAM" id="MobiDB-lite"/>
    </source>
</evidence>
<evidence type="ECO:0000259" key="3">
    <source>
        <dbReference type="Pfam" id="PF01464"/>
    </source>
</evidence>
<organism evidence="4 5">
    <name type="scientific">Panaeolus cyanescens</name>
    <dbReference type="NCBI Taxonomy" id="181874"/>
    <lineage>
        <taxon>Eukaryota</taxon>
        <taxon>Fungi</taxon>
        <taxon>Dikarya</taxon>
        <taxon>Basidiomycota</taxon>
        <taxon>Agaricomycotina</taxon>
        <taxon>Agaricomycetes</taxon>
        <taxon>Agaricomycetidae</taxon>
        <taxon>Agaricales</taxon>
        <taxon>Agaricineae</taxon>
        <taxon>Galeropsidaceae</taxon>
        <taxon>Panaeolus</taxon>
    </lineage>
</organism>
<protein>
    <recommendedName>
        <fullName evidence="3">Transglycosylase SLT domain-containing protein</fullName>
    </recommendedName>
</protein>
<evidence type="ECO:0000313" key="4">
    <source>
        <dbReference type="EMBL" id="PPQ62951.1"/>
    </source>
</evidence>
<evidence type="ECO:0000313" key="5">
    <source>
        <dbReference type="Proteomes" id="UP000284842"/>
    </source>
</evidence>
<dbReference type="InParanoid" id="A0A409V8P7"/>